<keyword evidence="2" id="KW-1185">Reference proteome</keyword>
<gene>
    <name evidence="1" type="ordered locus">Dshi_3916</name>
</gene>
<keyword evidence="1" id="KW-0614">Plasmid</keyword>
<dbReference type="InterPro" id="IPR025187">
    <property type="entry name" value="DUF4112"/>
</dbReference>
<dbReference type="HOGENOM" id="CLU_116315_3_2_5"/>
<dbReference type="RefSeq" id="WP_012187302.1">
    <property type="nucleotide sequence ID" value="NC_009956.1"/>
</dbReference>
<proteinExistence type="predicted"/>
<sequence length="136" mass="14799">MPSTSSPVANRRDRAAQFARLDRIANIFDSRFRIAGIRFGWDSILGLVPGIGDLVTAAPGVYIIGQSARMGVRRRVLARMAVNTGTDMIIGGIPLVGDIFDVGFKANQRNVRLLKKELDRDGTFDTCATMTQAQSS</sequence>
<evidence type="ECO:0000313" key="1">
    <source>
        <dbReference type="EMBL" id="ABV95644.1"/>
    </source>
</evidence>
<dbReference type="PANTHER" id="PTHR35519">
    <property type="entry name" value="MEMBRANE PROTEINS"/>
    <property type="match status" value="1"/>
</dbReference>
<dbReference type="Pfam" id="PF13430">
    <property type="entry name" value="DUF4112"/>
    <property type="match status" value="1"/>
</dbReference>
<dbReference type="AlphaFoldDB" id="A8LTS7"/>
<dbReference type="PANTHER" id="PTHR35519:SF2">
    <property type="entry name" value="PH DOMAIN PROTEIN"/>
    <property type="match status" value="1"/>
</dbReference>
<dbReference type="OrthoDB" id="513552at2"/>
<reference evidence="2" key="1">
    <citation type="journal article" date="2010" name="ISME J.">
        <title>The complete genome sequence of the algal symbiont Dinoroseobacter shibae: a hitchhiker's guide to life in the sea.</title>
        <authorList>
            <person name="Wagner-Dobler I."/>
            <person name="Ballhausen B."/>
            <person name="Berger M."/>
            <person name="Brinkhoff T."/>
            <person name="Buchholz I."/>
            <person name="Bunk B."/>
            <person name="Cypionka H."/>
            <person name="Daniel R."/>
            <person name="Drepper T."/>
            <person name="Gerdts G."/>
            <person name="Hahnke S."/>
            <person name="Han C."/>
            <person name="Jahn D."/>
            <person name="Kalhoefer D."/>
            <person name="Kiss H."/>
            <person name="Klenk H.P."/>
            <person name="Kyrpides N."/>
            <person name="Liebl W."/>
            <person name="Liesegang H."/>
            <person name="Meincke L."/>
            <person name="Pati A."/>
            <person name="Petersen J."/>
            <person name="Piekarski T."/>
            <person name="Pommerenke C."/>
            <person name="Pradella S."/>
            <person name="Pukall R."/>
            <person name="Rabus R."/>
            <person name="Stackebrandt E."/>
            <person name="Thole S."/>
            <person name="Thompson L."/>
            <person name="Tielen P."/>
            <person name="Tomasch J."/>
            <person name="von Jan M."/>
            <person name="Wanphrut N."/>
            <person name="Wichels A."/>
            <person name="Zech H."/>
            <person name="Simon M."/>
        </authorList>
    </citation>
    <scope>NUCLEOTIDE SEQUENCE [LARGE SCALE GENOMIC DNA]</scope>
    <source>
        <strain evidence="2">DSM 16493 / NCIMB 14021 / DFL 12</strain>
        <plasmid evidence="2">Plasmid pDSHI02</plasmid>
    </source>
</reference>
<dbReference type="Proteomes" id="UP000006833">
    <property type="component" value="Plasmid pDSHI02"/>
</dbReference>
<accession>A8LTS7</accession>
<organism evidence="1 2">
    <name type="scientific">Dinoroseobacter shibae (strain DSM 16493 / NCIMB 14021 / DFL 12)</name>
    <dbReference type="NCBI Taxonomy" id="398580"/>
    <lineage>
        <taxon>Bacteria</taxon>
        <taxon>Pseudomonadati</taxon>
        <taxon>Pseudomonadota</taxon>
        <taxon>Alphaproteobacteria</taxon>
        <taxon>Rhodobacterales</taxon>
        <taxon>Roseobacteraceae</taxon>
        <taxon>Dinoroseobacter</taxon>
    </lineage>
</organism>
<evidence type="ECO:0000313" key="2">
    <source>
        <dbReference type="Proteomes" id="UP000006833"/>
    </source>
</evidence>
<evidence type="ECO:0008006" key="3">
    <source>
        <dbReference type="Google" id="ProtNLM"/>
    </source>
</evidence>
<name>A8LTS7_DINSH</name>
<dbReference type="EMBL" id="CP000832">
    <property type="protein sequence ID" value="ABV95644.1"/>
    <property type="molecule type" value="Genomic_DNA"/>
</dbReference>
<geneLocation type="plasmid" evidence="1 2">
    <name>pDSHI02</name>
</geneLocation>
<protein>
    <recommendedName>
        <fullName evidence="3">DUF4112 domain-containing protein</fullName>
    </recommendedName>
</protein>
<dbReference type="KEGG" id="dsh:Dshi_3916"/>